<dbReference type="Proteomes" id="UP000005045">
    <property type="component" value="Unassembled WGS sequence"/>
</dbReference>
<accession>B1GB62</accession>
<protein>
    <submittedName>
        <fullName evidence="1">Uncharacterized protein</fullName>
    </submittedName>
</protein>
<proteinExistence type="predicted"/>
<evidence type="ECO:0000313" key="1">
    <source>
        <dbReference type="EMBL" id="EDT06623.1"/>
    </source>
</evidence>
<keyword evidence="2" id="KW-1185">Reference proteome</keyword>
<name>B1GB62_PARG4</name>
<reference evidence="1 2" key="1">
    <citation type="submission" date="2008-03" db="EMBL/GenBank/DDBJ databases">
        <title>Sequencing of the draft genome and assembly of Burkholderia graminis C4D1M.</title>
        <authorList>
            <consortium name="US DOE Joint Genome Institute (JGI-PGF)"/>
            <person name="Copeland A."/>
            <person name="Lucas S."/>
            <person name="Lapidus A."/>
            <person name="Glavina del Rio T."/>
            <person name="Dalin E."/>
            <person name="Tice H."/>
            <person name="Bruce D."/>
            <person name="Goodwin L."/>
            <person name="Pitluck S."/>
            <person name="Larimer F."/>
            <person name="Land M.L."/>
            <person name="Hauser L."/>
            <person name="Tiedje J."/>
            <person name="Richardson P."/>
        </authorList>
    </citation>
    <scope>NUCLEOTIDE SEQUENCE [LARGE SCALE GENOMIC DNA]</scope>
    <source>
        <strain evidence="2">ATCC 700544 / DSM 17151 / LMG 18924 / NCIMB 13744 / C4D1M</strain>
    </source>
</reference>
<dbReference type="RefSeq" id="WP_006053162.1">
    <property type="nucleotide sequence ID" value="NZ_CADIKA010000024.1"/>
</dbReference>
<dbReference type="AlphaFoldDB" id="B1GB62"/>
<comment type="caution">
    <text evidence="1">The sequence shown here is derived from an EMBL/GenBank/DDBJ whole genome shotgun (WGS) entry which is preliminary data.</text>
</comment>
<sequence length="111" mass="12084">MPLTIHTLSNRAPFQYEGSLATGFHFWIGADGTHDFVASELLERLIGHFRAQARAVAVGASRDNPPAGSIGAWWIENRPGRQLASYVAAVLVEERLAIMAGDRLAFPAPTR</sequence>
<gene>
    <name evidence="1" type="ORF">BgramDRAFT_6596</name>
</gene>
<evidence type="ECO:0000313" key="2">
    <source>
        <dbReference type="Proteomes" id="UP000005045"/>
    </source>
</evidence>
<dbReference type="EMBL" id="ABLD01000051">
    <property type="protein sequence ID" value="EDT06623.1"/>
    <property type="molecule type" value="Genomic_DNA"/>
</dbReference>
<organism evidence="1 2">
    <name type="scientific">Paraburkholderia graminis (strain ATCC 700544 / DSM 17151 / LMG 18924 / NCIMB 13744 / C4D1M)</name>
    <dbReference type="NCBI Taxonomy" id="396598"/>
    <lineage>
        <taxon>Bacteria</taxon>
        <taxon>Pseudomonadati</taxon>
        <taxon>Pseudomonadota</taxon>
        <taxon>Betaproteobacteria</taxon>
        <taxon>Burkholderiales</taxon>
        <taxon>Burkholderiaceae</taxon>
        <taxon>Paraburkholderia</taxon>
    </lineage>
</organism>